<proteinExistence type="predicted"/>
<name>A0ABD0PQN8_CIRMR</name>
<keyword evidence="3" id="KW-1185">Reference proteome</keyword>
<sequence>SPLKHTVSRQLTPCQEPPHTAATARTAFPTPNTPEASKATPSSSPLAEKAATPKFLAEKAATPCVL</sequence>
<accession>A0ABD0PQN8</accession>
<dbReference type="Proteomes" id="UP001529510">
    <property type="component" value="Unassembled WGS sequence"/>
</dbReference>
<dbReference type="EMBL" id="JAMKFB020000014">
    <property type="protein sequence ID" value="KAL0176348.1"/>
    <property type="molecule type" value="Genomic_DNA"/>
</dbReference>
<evidence type="ECO:0000256" key="1">
    <source>
        <dbReference type="SAM" id="MobiDB-lite"/>
    </source>
</evidence>
<organism evidence="2 3">
    <name type="scientific">Cirrhinus mrigala</name>
    <name type="common">Mrigala</name>
    <dbReference type="NCBI Taxonomy" id="683832"/>
    <lineage>
        <taxon>Eukaryota</taxon>
        <taxon>Metazoa</taxon>
        <taxon>Chordata</taxon>
        <taxon>Craniata</taxon>
        <taxon>Vertebrata</taxon>
        <taxon>Euteleostomi</taxon>
        <taxon>Actinopterygii</taxon>
        <taxon>Neopterygii</taxon>
        <taxon>Teleostei</taxon>
        <taxon>Ostariophysi</taxon>
        <taxon>Cypriniformes</taxon>
        <taxon>Cyprinidae</taxon>
        <taxon>Labeoninae</taxon>
        <taxon>Labeonini</taxon>
        <taxon>Cirrhinus</taxon>
    </lineage>
</organism>
<dbReference type="AlphaFoldDB" id="A0ABD0PQN8"/>
<feature type="region of interest" description="Disordered" evidence="1">
    <location>
        <begin position="1"/>
        <end position="54"/>
    </location>
</feature>
<protein>
    <submittedName>
        <fullName evidence="2">Uncharacterized protein</fullName>
    </submittedName>
</protein>
<reference evidence="2 3" key="1">
    <citation type="submission" date="2024-05" db="EMBL/GenBank/DDBJ databases">
        <title>Genome sequencing and assembly of Indian major carp, Cirrhinus mrigala (Hamilton, 1822).</title>
        <authorList>
            <person name="Mohindra V."/>
            <person name="Chowdhury L.M."/>
            <person name="Lal K."/>
            <person name="Jena J.K."/>
        </authorList>
    </citation>
    <scope>NUCLEOTIDE SEQUENCE [LARGE SCALE GENOMIC DNA]</scope>
    <source>
        <strain evidence="2">CM1030</strain>
        <tissue evidence="2">Blood</tissue>
    </source>
</reference>
<feature type="non-terminal residue" evidence="2">
    <location>
        <position position="1"/>
    </location>
</feature>
<evidence type="ECO:0000313" key="3">
    <source>
        <dbReference type="Proteomes" id="UP001529510"/>
    </source>
</evidence>
<feature type="non-terminal residue" evidence="2">
    <location>
        <position position="66"/>
    </location>
</feature>
<gene>
    <name evidence="2" type="ORF">M9458_028678</name>
</gene>
<comment type="caution">
    <text evidence="2">The sequence shown here is derived from an EMBL/GenBank/DDBJ whole genome shotgun (WGS) entry which is preliminary data.</text>
</comment>
<feature type="compositionally biased region" description="Low complexity" evidence="1">
    <location>
        <begin position="17"/>
        <end position="34"/>
    </location>
</feature>
<evidence type="ECO:0000313" key="2">
    <source>
        <dbReference type="EMBL" id="KAL0176348.1"/>
    </source>
</evidence>